<evidence type="ECO:0000256" key="1">
    <source>
        <dbReference type="SAM" id="MobiDB-lite"/>
    </source>
</evidence>
<evidence type="ECO:0000313" key="3">
    <source>
        <dbReference type="Proteomes" id="UP000054560"/>
    </source>
</evidence>
<feature type="non-terminal residue" evidence="2">
    <location>
        <position position="1"/>
    </location>
</feature>
<reference evidence="2 3" key="1">
    <citation type="submission" date="2011-02" db="EMBL/GenBank/DDBJ databases">
        <title>The Genome Sequence of Sphaeroforma arctica JP610.</title>
        <authorList>
            <consortium name="The Broad Institute Genome Sequencing Platform"/>
            <person name="Russ C."/>
            <person name="Cuomo C."/>
            <person name="Young S.K."/>
            <person name="Zeng Q."/>
            <person name="Gargeya S."/>
            <person name="Alvarado L."/>
            <person name="Berlin A."/>
            <person name="Chapman S.B."/>
            <person name="Chen Z."/>
            <person name="Freedman E."/>
            <person name="Gellesch M."/>
            <person name="Goldberg J."/>
            <person name="Griggs A."/>
            <person name="Gujja S."/>
            <person name="Heilman E."/>
            <person name="Heiman D."/>
            <person name="Howarth C."/>
            <person name="Mehta T."/>
            <person name="Neiman D."/>
            <person name="Pearson M."/>
            <person name="Roberts A."/>
            <person name="Saif S."/>
            <person name="Shea T."/>
            <person name="Shenoy N."/>
            <person name="Sisk P."/>
            <person name="Stolte C."/>
            <person name="Sykes S."/>
            <person name="White J."/>
            <person name="Yandava C."/>
            <person name="Burger G."/>
            <person name="Gray M.W."/>
            <person name="Holland P.W.H."/>
            <person name="King N."/>
            <person name="Lang F.B.F."/>
            <person name="Roger A.J."/>
            <person name="Ruiz-Trillo I."/>
            <person name="Haas B."/>
            <person name="Nusbaum C."/>
            <person name="Birren B."/>
        </authorList>
    </citation>
    <scope>NUCLEOTIDE SEQUENCE [LARGE SCALE GENOMIC DNA]</scope>
    <source>
        <strain evidence="2 3">JP610</strain>
    </source>
</reference>
<name>A0A0L0FML3_9EUKA</name>
<dbReference type="InterPro" id="IPR039495">
    <property type="entry name" value="TAF1A"/>
</dbReference>
<keyword evidence="3" id="KW-1185">Reference proteome</keyword>
<dbReference type="RefSeq" id="XP_014151897.1">
    <property type="nucleotide sequence ID" value="XM_014296422.1"/>
</dbReference>
<dbReference type="AlphaFoldDB" id="A0A0L0FML3"/>
<dbReference type="GO" id="GO:0000120">
    <property type="term" value="C:RNA polymerase I transcription regulator complex"/>
    <property type="evidence" value="ECO:0007669"/>
    <property type="project" value="InterPro"/>
</dbReference>
<dbReference type="GO" id="GO:0006360">
    <property type="term" value="P:transcription by RNA polymerase I"/>
    <property type="evidence" value="ECO:0007669"/>
    <property type="project" value="InterPro"/>
</dbReference>
<proteinExistence type="predicted"/>
<protein>
    <submittedName>
        <fullName evidence="2">Uncharacterized protein</fullName>
    </submittedName>
</protein>
<dbReference type="EMBL" id="KQ242582">
    <property type="protein sequence ID" value="KNC77995.1"/>
    <property type="molecule type" value="Genomic_DNA"/>
</dbReference>
<dbReference type="Proteomes" id="UP000054560">
    <property type="component" value="Unassembled WGS sequence"/>
</dbReference>
<evidence type="ECO:0000313" key="2">
    <source>
        <dbReference type="EMBL" id="KNC77995.1"/>
    </source>
</evidence>
<sequence length="284" mass="32172">LAVLARKADYIPGVLWHLGSTVLSQLSEPSEMRAQLERFFTQVYAISIPERAGIGLEKVFNYIANGDFEVGYRFLTGLMHQKPFANDPALHGYAGILASVIFLDKRQKRSRIEPEEEESQSQATWMDTQKHSEAHVNDGGSVRDRKKAMTHLRKAYMLGAREEALLCLELRLLEETDDESAMETLLLKWLNSSPDSPFVKRLWYVFLTNYAVEADEPDISAAMLSLVHLDPTDQCLANAAEVYEEGDISLATLVTVLCTRLDHSPFHQDVKLWTQLADSLEENW</sequence>
<dbReference type="GeneID" id="25910065"/>
<gene>
    <name evidence="2" type="ORF">SARC_09561</name>
</gene>
<accession>A0A0L0FML3</accession>
<organism evidence="2 3">
    <name type="scientific">Sphaeroforma arctica JP610</name>
    <dbReference type="NCBI Taxonomy" id="667725"/>
    <lineage>
        <taxon>Eukaryota</taxon>
        <taxon>Ichthyosporea</taxon>
        <taxon>Ichthyophonida</taxon>
        <taxon>Sphaeroforma</taxon>
    </lineage>
</organism>
<feature type="region of interest" description="Disordered" evidence="1">
    <location>
        <begin position="111"/>
        <end position="145"/>
    </location>
</feature>
<dbReference type="Pfam" id="PF14929">
    <property type="entry name" value="TAF1_subA"/>
    <property type="match status" value="1"/>
</dbReference>